<dbReference type="InterPro" id="IPR029033">
    <property type="entry name" value="His_PPase_superfam"/>
</dbReference>
<dbReference type="Proteomes" id="UP001595751">
    <property type="component" value="Unassembled WGS sequence"/>
</dbReference>
<dbReference type="Gene3D" id="3.40.50.1240">
    <property type="entry name" value="Phosphoglycerate mutase-like"/>
    <property type="match status" value="1"/>
</dbReference>
<gene>
    <name evidence="3" type="ORF">ACFORJ_10775</name>
</gene>
<keyword evidence="1" id="KW-0324">Glycolysis</keyword>
<keyword evidence="4" id="KW-1185">Reference proteome</keyword>
<dbReference type="InterPro" id="IPR050275">
    <property type="entry name" value="PGM_Phosphatase"/>
</dbReference>
<proteinExistence type="predicted"/>
<evidence type="ECO:0000313" key="4">
    <source>
        <dbReference type="Proteomes" id="UP001595751"/>
    </source>
</evidence>
<organism evidence="3 4">
    <name type="scientific">Corynebacterium hansenii</name>
    <dbReference type="NCBI Taxonomy" id="394964"/>
    <lineage>
        <taxon>Bacteria</taxon>
        <taxon>Bacillati</taxon>
        <taxon>Actinomycetota</taxon>
        <taxon>Actinomycetes</taxon>
        <taxon>Mycobacteriales</taxon>
        <taxon>Corynebacteriaceae</taxon>
        <taxon>Corynebacterium</taxon>
    </lineage>
</organism>
<accession>A0ABV7ZR42</accession>
<reference evidence="4" key="1">
    <citation type="journal article" date="2019" name="Int. J. Syst. Evol. Microbiol.">
        <title>The Global Catalogue of Microorganisms (GCM) 10K type strain sequencing project: providing services to taxonomists for standard genome sequencing and annotation.</title>
        <authorList>
            <consortium name="The Broad Institute Genomics Platform"/>
            <consortium name="The Broad Institute Genome Sequencing Center for Infectious Disease"/>
            <person name="Wu L."/>
            <person name="Ma J."/>
        </authorList>
    </citation>
    <scope>NUCLEOTIDE SEQUENCE [LARGE SCALE GENOMIC DNA]</scope>
    <source>
        <strain evidence="4">CCUG 53252</strain>
    </source>
</reference>
<dbReference type="PROSITE" id="PS00175">
    <property type="entry name" value="PG_MUTASE"/>
    <property type="match status" value="1"/>
</dbReference>
<protein>
    <submittedName>
        <fullName evidence="3">Histidine phosphatase family protein</fullName>
    </submittedName>
</protein>
<sequence>MTKFDGNFAAGEDHSLEESVGQAHRGEDRLILIRHGQTHANIARILDTALPGAPLTDQGIIQARRLGRVLLPSWDRLHEVVTSHALRARQTGAGAVAGLHLLAGPGVRLRHEAGLHEVQAGDIEGRSDYEAHRRFMEIFHGWLHGDFAAKVPGGESADDVLARYLPVLRKLVGEDPAASGLAASGGAPGVSLGDGPASHSGAADHAAGAAGAGAVGDAASGAGSVGDAAAGAGRNIAVVSHGAAIRLIAQHLAGIDGKFIFENPLPNAARVELVRDVDAGDGDKAGSWKLARWGELSNEPEAR</sequence>
<dbReference type="PANTHER" id="PTHR48100:SF1">
    <property type="entry name" value="HISTIDINE PHOSPHATASE FAMILY PROTEIN-RELATED"/>
    <property type="match status" value="1"/>
</dbReference>
<comment type="caution">
    <text evidence="3">The sequence shown here is derived from an EMBL/GenBank/DDBJ whole genome shotgun (WGS) entry which is preliminary data.</text>
</comment>
<name>A0ABV7ZR42_9CORY</name>
<dbReference type="EMBL" id="JBHRZN010000003">
    <property type="protein sequence ID" value="MFC3850645.1"/>
    <property type="molecule type" value="Genomic_DNA"/>
</dbReference>
<keyword evidence="2" id="KW-0413">Isomerase</keyword>
<evidence type="ECO:0000256" key="2">
    <source>
        <dbReference type="ARBA" id="ARBA00023235"/>
    </source>
</evidence>
<dbReference type="Pfam" id="PF00300">
    <property type="entry name" value="His_Phos_1"/>
    <property type="match status" value="2"/>
</dbReference>
<dbReference type="SUPFAM" id="SSF53254">
    <property type="entry name" value="Phosphoglycerate mutase-like"/>
    <property type="match status" value="1"/>
</dbReference>
<dbReference type="CDD" id="cd07067">
    <property type="entry name" value="HP_PGM_like"/>
    <property type="match status" value="1"/>
</dbReference>
<dbReference type="InterPro" id="IPR013078">
    <property type="entry name" value="His_Pase_superF_clade-1"/>
</dbReference>
<dbReference type="SMART" id="SM00855">
    <property type="entry name" value="PGAM"/>
    <property type="match status" value="1"/>
</dbReference>
<evidence type="ECO:0000256" key="1">
    <source>
        <dbReference type="ARBA" id="ARBA00023152"/>
    </source>
</evidence>
<dbReference type="InterPro" id="IPR001345">
    <property type="entry name" value="PG/BPGM_mutase_AS"/>
</dbReference>
<evidence type="ECO:0000313" key="3">
    <source>
        <dbReference type="EMBL" id="MFC3850645.1"/>
    </source>
</evidence>
<dbReference type="RefSeq" id="WP_290290481.1">
    <property type="nucleotide sequence ID" value="NZ_CP047211.1"/>
</dbReference>
<dbReference type="PANTHER" id="PTHR48100">
    <property type="entry name" value="BROAD-SPECIFICITY PHOSPHATASE YOR283W-RELATED"/>
    <property type="match status" value="1"/>
</dbReference>